<dbReference type="Pfam" id="PF18676">
    <property type="entry name" value="MBG_2"/>
    <property type="match status" value="1"/>
</dbReference>
<dbReference type="InterPro" id="IPR011050">
    <property type="entry name" value="Pectin_lyase_fold/virulence"/>
</dbReference>
<dbReference type="InterPro" id="IPR012334">
    <property type="entry name" value="Pectin_lyas_fold"/>
</dbReference>
<dbReference type="InterPro" id="IPR050909">
    <property type="entry name" value="Bact_Autotransporter_VF"/>
</dbReference>
<dbReference type="KEGG" id="lch:Lcho_4093"/>
<dbReference type="NCBIfam" id="TIGR01901">
    <property type="entry name" value="adhes_NPXG"/>
    <property type="match status" value="1"/>
</dbReference>
<dbReference type="Gene3D" id="2.160.20.10">
    <property type="entry name" value="Single-stranded right-handed beta-helix, Pectin lyase-like"/>
    <property type="match status" value="1"/>
</dbReference>
<dbReference type="SUPFAM" id="SSF51126">
    <property type="entry name" value="Pectin lyase-like"/>
    <property type="match status" value="1"/>
</dbReference>
<keyword evidence="1" id="KW-0732">Signal</keyword>
<dbReference type="STRING" id="395495.Lcho_4093"/>
<reference evidence="3 4" key="1">
    <citation type="submission" date="2008-03" db="EMBL/GenBank/DDBJ databases">
        <title>Complete sequence of Leptothrix cholodnii SP-6.</title>
        <authorList>
            <consortium name="US DOE Joint Genome Institute"/>
            <person name="Copeland A."/>
            <person name="Lucas S."/>
            <person name="Lapidus A."/>
            <person name="Glavina del Rio T."/>
            <person name="Dalin E."/>
            <person name="Tice H."/>
            <person name="Bruce D."/>
            <person name="Goodwin L."/>
            <person name="Pitluck S."/>
            <person name="Chertkov O."/>
            <person name="Brettin T."/>
            <person name="Detter J.C."/>
            <person name="Han C."/>
            <person name="Kuske C.R."/>
            <person name="Schmutz J."/>
            <person name="Larimer F."/>
            <person name="Land M."/>
            <person name="Hauser L."/>
            <person name="Kyrpides N."/>
            <person name="Lykidis A."/>
            <person name="Emerson D."/>
            <person name="Richardson P."/>
        </authorList>
    </citation>
    <scope>NUCLEOTIDE SEQUENCE [LARGE SCALE GENOMIC DNA]</scope>
    <source>
        <strain evidence="4">ATCC 51168 / LMG 8142 / SP-6</strain>
    </source>
</reference>
<dbReference type="EMBL" id="CP001013">
    <property type="protein sequence ID" value="ACB36345.1"/>
    <property type="molecule type" value="Genomic_DNA"/>
</dbReference>
<feature type="signal peptide" evidence="1">
    <location>
        <begin position="1"/>
        <end position="36"/>
    </location>
</feature>
<evidence type="ECO:0000259" key="2">
    <source>
        <dbReference type="SMART" id="SM00912"/>
    </source>
</evidence>
<organism evidence="3 4">
    <name type="scientific">Leptothrix cholodnii (strain ATCC 51168 / LMG 8142 / SP-6)</name>
    <name type="common">Leptothrix discophora (strain SP-6)</name>
    <dbReference type="NCBI Taxonomy" id="395495"/>
    <lineage>
        <taxon>Bacteria</taxon>
        <taxon>Pseudomonadati</taxon>
        <taxon>Pseudomonadota</taxon>
        <taxon>Betaproteobacteria</taxon>
        <taxon>Burkholderiales</taxon>
        <taxon>Sphaerotilaceae</taxon>
        <taxon>Leptothrix</taxon>
    </lineage>
</organism>
<dbReference type="RefSeq" id="WP_012349088.1">
    <property type="nucleotide sequence ID" value="NC_010524.1"/>
</dbReference>
<protein>
    <submittedName>
        <fullName evidence="3">Filamentous haemagglutinin family outer membrane protein</fullName>
    </submittedName>
</protein>
<dbReference type="Pfam" id="PF05860">
    <property type="entry name" value="TPS"/>
    <property type="match status" value="1"/>
</dbReference>
<dbReference type="Proteomes" id="UP000001693">
    <property type="component" value="Chromosome"/>
</dbReference>
<feature type="chain" id="PRO_5002770350" evidence="1">
    <location>
        <begin position="37"/>
        <end position="946"/>
    </location>
</feature>
<evidence type="ECO:0000256" key="1">
    <source>
        <dbReference type="SAM" id="SignalP"/>
    </source>
</evidence>
<feature type="domain" description="Filamentous haemagglutinin FhaB/tRNA nuclease CdiA-like TPS" evidence="2">
    <location>
        <begin position="37"/>
        <end position="156"/>
    </location>
</feature>
<gene>
    <name evidence="3" type="ordered locus">Lcho_4093</name>
</gene>
<sequence precursor="true">MCWPVIPNSRTGPPPARVAALALAVLALLGAPAVRAQTNLPVPATTAPQNATISTPAVGQMVIVQNESAPRAYIEWRDFSIGAQAGVTVQQLNGSSVLLNRVVGVGGAPPISRIDGTLGATGQVFILNPAGIVFGAGAQVQVGSLLAAALDTSTGGADFLSGAPLVLDASLGGGALSVAPGARIAAAAGNPNLPGGEIVLIGAGGAAGAGGLTMDGRVVASGGQVLLAVSDGTSVPAAGIPVGASGFITLQLTPAAAGTLAMHGSVDVAGAVSTPSGNLRIEAPTVQIGRRAGLAATSVSLSGASVTALGSAGPGSLSISGSADGGFGIDLNNVTLSGDRIELRGTSLLTDGNADLLPIGVRLNGVSIDIGDGSLLIAGRGEVASTLSPDTSPAFGVGLSDLFVTSNANAGRSVTIVGEAVNSSTGAGIGAVNDGFFIIASNSEVDPSAANVVLAGYAGAQGRAYDLFGAPDVFTTGRVNLRPAGVDADGIVQERPAVPITLGGAVSSVPLGFNLPSAWLLDPRINPGGNIESAGIVVGSSGHVGAIAVAADALQAGITPELTLHNGGAGAQGIQLDGGLTTTGAVRQLTLVSAGAVTQTGPVAVQQLLLAGTGADATVQLLDPGNTIDQIGFTGLRSVQVASAGPLSVAGGSVAAYDSASGSFTPQAFTTSLASDRVLLRADDGDLTLQQGIRASAAGGQIDLVAGVRFQNPANATLEVGAGGRWRVWSDSWVDSQRGELPGRASLPTLYGCSYGDASLCSVSQIALPEAGSGFLYSAQPDLVIVPDPVSAAQGTFLPPIPYSATGLVNGDVQPQAVTGQLASSAGLLSPPGLYPATAGTLQSPTGYRLSLASGTVLPVRITPPDPLRSAYPDGMAQLLAASASETHGRNLATPRMCLASGPARTAAIDDATADLLGLEWGRVRQQPQFSSCLELDRGGGACAGF</sequence>
<dbReference type="AlphaFoldDB" id="B1XXM6"/>
<dbReference type="SMART" id="SM00912">
    <property type="entry name" value="Haemagg_act"/>
    <property type="match status" value="1"/>
</dbReference>
<dbReference type="InterPro" id="IPR008638">
    <property type="entry name" value="FhaB/CdiA-like_TPS"/>
</dbReference>
<name>B1XXM6_LEPCP</name>
<keyword evidence="4" id="KW-1185">Reference proteome</keyword>
<proteinExistence type="predicted"/>
<dbReference type="HOGENOM" id="CLU_310748_0_0_4"/>
<dbReference type="OrthoDB" id="218680at2"/>
<accession>B1XXM6</accession>
<evidence type="ECO:0000313" key="4">
    <source>
        <dbReference type="Proteomes" id="UP000001693"/>
    </source>
</evidence>
<dbReference type="InterPro" id="IPR041286">
    <property type="entry name" value="MBG_2"/>
</dbReference>
<dbReference type="PANTHER" id="PTHR12338">
    <property type="entry name" value="AUTOTRANSPORTER"/>
    <property type="match status" value="1"/>
</dbReference>
<dbReference type="PANTHER" id="PTHR12338:SF5">
    <property type="entry name" value="ANTIGEN 43-RELATED"/>
    <property type="match status" value="1"/>
</dbReference>
<evidence type="ECO:0000313" key="3">
    <source>
        <dbReference type="EMBL" id="ACB36345.1"/>
    </source>
</evidence>
<dbReference type="eggNOG" id="COG3210">
    <property type="taxonomic scope" value="Bacteria"/>
</dbReference>